<evidence type="ECO:0000259" key="2">
    <source>
        <dbReference type="Pfam" id="PF14403"/>
    </source>
</evidence>
<gene>
    <name evidence="3" type="ORF">SOO65_13085</name>
</gene>
<protein>
    <submittedName>
        <fullName evidence="3">Circularly permuted type 2 ATP-grasp protein</fullName>
    </submittedName>
</protein>
<name>A0AAX4HK84_9BACT</name>
<feature type="domain" description="Circularly permuted ATP-grasp type 2" evidence="2">
    <location>
        <begin position="392"/>
        <end position="561"/>
    </location>
</feature>
<dbReference type="PANTHER" id="PTHR34595">
    <property type="entry name" value="BLR5612 PROTEIN"/>
    <property type="match status" value="1"/>
</dbReference>
<reference evidence="3 4" key="1">
    <citation type="submission" date="2023-11" db="EMBL/GenBank/DDBJ databases">
        <title>Peredibacter starrii A3.12.</title>
        <authorList>
            <person name="Mitchell R.J."/>
        </authorList>
    </citation>
    <scope>NUCLEOTIDE SEQUENCE [LARGE SCALE GENOMIC DNA]</scope>
    <source>
        <strain evidence="3 4">A3.12</strain>
    </source>
</reference>
<evidence type="ECO:0000313" key="4">
    <source>
        <dbReference type="Proteomes" id="UP001324634"/>
    </source>
</evidence>
<organism evidence="3 4">
    <name type="scientific">Peredibacter starrii</name>
    <dbReference type="NCBI Taxonomy" id="28202"/>
    <lineage>
        <taxon>Bacteria</taxon>
        <taxon>Pseudomonadati</taxon>
        <taxon>Bdellovibrionota</taxon>
        <taxon>Bacteriovoracia</taxon>
        <taxon>Bacteriovoracales</taxon>
        <taxon>Bacteriovoracaceae</taxon>
        <taxon>Peredibacter</taxon>
    </lineage>
</organism>
<dbReference type="Proteomes" id="UP001324634">
    <property type="component" value="Chromosome"/>
</dbReference>
<dbReference type="Pfam" id="PF04174">
    <property type="entry name" value="CP_ATPgrasp_1"/>
    <property type="match status" value="1"/>
</dbReference>
<dbReference type="InterPro" id="IPR007302">
    <property type="entry name" value="CP_ATPgrasp"/>
</dbReference>
<evidence type="ECO:0000259" key="1">
    <source>
        <dbReference type="Pfam" id="PF04174"/>
    </source>
</evidence>
<dbReference type="KEGG" id="psti:SOO65_13085"/>
<proteinExistence type="predicted"/>
<dbReference type="EMBL" id="CP139487">
    <property type="protein sequence ID" value="WPU63623.1"/>
    <property type="molecule type" value="Genomic_DNA"/>
</dbReference>
<accession>A0AAX4HK84</accession>
<dbReference type="PANTHER" id="PTHR34595:SF7">
    <property type="entry name" value="SLL1039 PROTEIN"/>
    <property type="match status" value="1"/>
</dbReference>
<evidence type="ECO:0000313" key="3">
    <source>
        <dbReference type="EMBL" id="WPU63623.1"/>
    </source>
</evidence>
<dbReference type="Pfam" id="PF14403">
    <property type="entry name" value="CP_ATPgrasp_2"/>
    <property type="match status" value="1"/>
</dbReference>
<dbReference type="InterPro" id="IPR025841">
    <property type="entry name" value="CP_ATPgrasp_2"/>
</dbReference>
<dbReference type="SUPFAM" id="SSF56059">
    <property type="entry name" value="Glutathione synthetase ATP-binding domain-like"/>
    <property type="match status" value="1"/>
</dbReference>
<feature type="domain" description="Circularly permuted ATPgrasp" evidence="1">
    <location>
        <begin position="209"/>
        <end position="339"/>
    </location>
</feature>
<dbReference type="AlphaFoldDB" id="A0AAX4HK84"/>
<sequence>MIKVKNQRRKLEPYNPNLGFIGSVKVDVANYIFSSRRKRAPYNHSKALVKNLLSREVSVHLKESQNLTKFIRKRDLTFQKSDANGNYKIFTVPCTTTIVPLQKSVYNTIEKAAQSLIVSLRCVIQDIYGSKSVKDSPFVKSLPVEIRKIFVDAIMESPNYFPQLHHPNMKKYPFFDNVGLDLVLIEDYLEQSKNFEKLLKAKKTSKLPELPFRILELNAGAPSGASNNMNVLEGHYEQNPEVLESMGKMMPNDHFQVLADTYKSLGEDWTGVKDGIQVILPPGGMNGAAPEIHNLAAYSGLVYADPVQLFQDEKGYIRLRTINGSNPIVTAIYSRINADSALFDVDKGIILRDPDTNEPIYLRDSLKLGEEGEAPMVLDVNGDPIPLQSDYAVPGLLDAILNKKIYMGGLNRILDNKIILAALTTYAPKFFAPKLKELGIATNGPKITPPETLPPKKESVKVIEKNMDEWVIKAPNLSGGSGIYIMKTLSDEAKKEVMNMIKKNPSHYAYQKLVKIARIPVAMKDKKGSRFANLAADIRLWVFYGGGAKALPKMTHNALVRYAPEEKGPMSSIVNTSKGGGYAPFVVVDDTNSSESVTAAEYIKQKTPVPLQTHLPMFVAAQLIQVSRLATEIYNHLKNNTADSYTLLGLALSLKTQCREVLSFLNPRAIEPVYKIIDVLEAKQATMEIAAFFEKINTNQIQLVTTLERLESKNKLPKGFRDMMDELLVLDQDIVYQNYTEENRKHDRKILKNLKASLLEKAGTNKKLLAEYNLLISALRGSIEASFPRELVTGKTAINMMKLIDTFMNMVRERLQNSEKAIEFAKLFTVETVHPELKFETFGLSEESLKKTSGFLSASQKEFATGELLTESDYIPEHIKTARAAWMKIEAEAKKLSAEKRNAFLNKKRTAHFKEFPFLARMSEIMNSRRVGVKDLIELMPAMPYAKYNLEQFAKKQGLTLEGLFVNELTPNKISILSGQKIRENHLSAREDAGECFAKKRKSHGLFSDSDIFIWIRKELDPLTQIYTAGHEVIHYHQIEETTKLEARALSDGAIAQAYFLNFYGNFLGVSAASLEGLSVDISVERQPLYGLADRIVPYFFTNLITEIRDGINSSREDYDAILNKYGSLFGYMMPNSNQVKVKALQEIIPALENAKNILFAKELGLEIGWDEIRSALPSANDMQIKLNTPKIMRAIKKARPDYEALTAIGNHQFYGVSFARKLELSKSITLRPILSTISLGNSYNQTQQQQQQ</sequence>
<dbReference type="RefSeq" id="WP_321390667.1">
    <property type="nucleotide sequence ID" value="NZ_CP139487.1"/>
</dbReference>
<keyword evidence="4" id="KW-1185">Reference proteome</keyword>
<dbReference type="InterPro" id="IPR051680">
    <property type="entry name" value="ATP-dep_Glu-Cys_Ligase-2"/>
</dbReference>
<dbReference type="Gene3D" id="3.30.1490.270">
    <property type="match status" value="1"/>
</dbReference>